<dbReference type="GO" id="GO:0005351">
    <property type="term" value="F:carbohydrate:proton symporter activity"/>
    <property type="evidence" value="ECO:0007669"/>
    <property type="project" value="TreeGrafter"/>
</dbReference>
<reference evidence="11 12" key="1">
    <citation type="submission" date="2016-03" db="EMBL/GenBank/DDBJ databases">
        <authorList>
            <person name="Ploux O."/>
        </authorList>
    </citation>
    <scope>NUCLEOTIDE SEQUENCE [LARGE SCALE GENOMIC DNA]</scope>
    <source>
        <strain evidence="11 12">UAMH 11012</strain>
    </source>
</reference>
<organism evidence="11 12">
    <name type="scientific">Phialocephala subalpina</name>
    <dbReference type="NCBI Taxonomy" id="576137"/>
    <lineage>
        <taxon>Eukaryota</taxon>
        <taxon>Fungi</taxon>
        <taxon>Dikarya</taxon>
        <taxon>Ascomycota</taxon>
        <taxon>Pezizomycotina</taxon>
        <taxon>Leotiomycetes</taxon>
        <taxon>Helotiales</taxon>
        <taxon>Mollisiaceae</taxon>
        <taxon>Phialocephala</taxon>
        <taxon>Phialocephala fortinii species complex</taxon>
    </lineage>
</organism>
<feature type="transmembrane region" description="Helical" evidence="8">
    <location>
        <begin position="84"/>
        <end position="105"/>
    </location>
</feature>
<evidence type="ECO:0000256" key="9">
    <source>
        <dbReference type="SAM" id="SignalP"/>
    </source>
</evidence>
<feature type="domain" description="Major facilitator superfamily (MFS) profile" evidence="10">
    <location>
        <begin position="17"/>
        <end position="453"/>
    </location>
</feature>
<feature type="transmembrane region" description="Helical" evidence="8">
    <location>
        <begin position="330"/>
        <end position="349"/>
    </location>
</feature>
<dbReference type="AlphaFoldDB" id="A0A1L7WHS6"/>
<protein>
    <submittedName>
        <fullName evidence="11">Related to hexose transporter protein</fullName>
    </submittedName>
</protein>
<dbReference type="Proteomes" id="UP000184330">
    <property type="component" value="Unassembled WGS sequence"/>
</dbReference>
<keyword evidence="4 8" id="KW-0812">Transmembrane</keyword>
<evidence type="ECO:0000256" key="8">
    <source>
        <dbReference type="SAM" id="Phobius"/>
    </source>
</evidence>
<keyword evidence="3 7" id="KW-0813">Transport</keyword>
<proteinExistence type="inferred from homology"/>
<dbReference type="InterPro" id="IPR005828">
    <property type="entry name" value="MFS_sugar_transport-like"/>
</dbReference>
<keyword evidence="9" id="KW-0732">Signal</keyword>
<dbReference type="SUPFAM" id="SSF103473">
    <property type="entry name" value="MFS general substrate transporter"/>
    <property type="match status" value="1"/>
</dbReference>
<name>A0A1L7WHS6_9HELO</name>
<evidence type="ECO:0000256" key="2">
    <source>
        <dbReference type="ARBA" id="ARBA00010992"/>
    </source>
</evidence>
<evidence type="ECO:0000256" key="4">
    <source>
        <dbReference type="ARBA" id="ARBA00022692"/>
    </source>
</evidence>
<dbReference type="PANTHER" id="PTHR48022:SF64">
    <property type="entry name" value="MAJOR FACILITATOR SUPERFAMILY (MFS) PROFILE DOMAIN-CONTAINING PROTEIN"/>
    <property type="match status" value="1"/>
</dbReference>
<feature type="transmembrane region" description="Helical" evidence="8">
    <location>
        <begin position="428"/>
        <end position="449"/>
    </location>
</feature>
<comment type="subcellular location">
    <subcellularLocation>
        <location evidence="1">Membrane</location>
        <topology evidence="1">Multi-pass membrane protein</topology>
    </subcellularLocation>
</comment>
<comment type="similarity">
    <text evidence="2 7">Belongs to the major facilitator superfamily. Sugar transporter (TC 2.A.1.1) family.</text>
</comment>
<feature type="transmembrane region" description="Helical" evidence="8">
    <location>
        <begin position="144"/>
        <end position="164"/>
    </location>
</feature>
<dbReference type="InterPro" id="IPR003663">
    <property type="entry name" value="Sugar/inositol_transpt"/>
</dbReference>
<dbReference type="GO" id="GO:0016020">
    <property type="term" value="C:membrane"/>
    <property type="evidence" value="ECO:0007669"/>
    <property type="project" value="UniProtKB-SubCell"/>
</dbReference>
<evidence type="ECO:0000256" key="5">
    <source>
        <dbReference type="ARBA" id="ARBA00022989"/>
    </source>
</evidence>
<dbReference type="PANTHER" id="PTHR48022">
    <property type="entry name" value="PLASTIDIC GLUCOSE TRANSPORTER 4"/>
    <property type="match status" value="1"/>
</dbReference>
<feature type="signal peptide" evidence="9">
    <location>
        <begin position="1"/>
        <end position="25"/>
    </location>
</feature>
<evidence type="ECO:0000313" key="11">
    <source>
        <dbReference type="EMBL" id="CZR52317.1"/>
    </source>
</evidence>
<dbReference type="NCBIfam" id="TIGR00879">
    <property type="entry name" value="SP"/>
    <property type="match status" value="1"/>
</dbReference>
<sequence length="494" mass="54400">MPSEGLDRNGLIMMVLVVFVATSNSATQGYDSSMMNGLQILPSYADYFNLSTSLTSLNVAVVFLGCIVAMPFSGYIPDRWGRKWGIAVTALVAITGATIQGAAVHEAMFCIGRFIVGLSVTLGSVAGPSYVAEVSHPKYRATLTGLYGAFWYVGGILAAAITYGSQYIDSTWNWRMPSLLQFLPSILCLAPLPFIPESPRWLMYQDRHEEARAMLIKWHGNGDPDSTVVALEYEEISQTLAFEKTVQKTDFKALFMTKPNRWRMGCNIAVAVFCQLSGNNTITYYLGTVLDTAGVTSVPTQLVINIGLSVWNLLCAVVGSLYVDKFGRRGGFIVSTTAMGLTLILNAVLTKLYTGSDNSAASAAIVFLIFFFYGWYSLVWTPLSYLYPIEVLSYSLRANGLAVFNGACYLAAFFNTYVIPYAMDWSGWGFYLISAFWCFGEVVVMWIYFPETKRMTLEEIDCIFDGERHFVTEVTVGEVVHVGVGVDGKGVVKD</sequence>
<feature type="transmembrane region" description="Helical" evidence="8">
    <location>
        <begin position="401"/>
        <end position="422"/>
    </location>
</feature>
<evidence type="ECO:0000256" key="3">
    <source>
        <dbReference type="ARBA" id="ARBA00022448"/>
    </source>
</evidence>
<keyword evidence="12" id="KW-1185">Reference proteome</keyword>
<dbReference type="PRINTS" id="PR00171">
    <property type="entry name" value="SUGRTRNSPORT"/>
</dbReference>
<evidence type="ECO:0000256" key="1">
    <source>
        <dbReference type="ARBA" id="ARBA00004141"/>
    </source>
</evidence>
<dbReference type="InterPro" id="IPR020846">
    <property type="entry name" value="MFS_dom"/>
</dbReference>
<dbReference type="EMBL" id="FJOG01000002">
    <property type="protein sequence ID" value="CZR52317.1"/>
    <property type="molecule type" value="Genomic_DNA"/>
</dbReference>
<dbReference type="Pfam" id="PF00083">
    <property type="entry name" value="Sugar_tr"/>
    <property type="match status" value="1"/>
</dbReference>
<dbReference type="PROSITE" id="PS50850">
    <property type="entry name" value="MFS"/>
    <property type="match status" value="1"/>
</dbReference>
<keyword evidence="5 8" id="KW-1133">Transmembrane helix</keyword>
<feature type="transmembrane region" description="Helical" evidence="8">
    <location>
        <begin position="111"/>
        <end position="132"/>
    </location>
</feature>
<feature type="transmembrane region" description="Helical" evidence="8">
    <location>
        <begin position="361"/>
        <end position="380"/>
    </location>
</feature>
<dbReference type="InterPro" id="IPR036259">
    <property type="entry name" value="MFS_trans_sf"/>
</dbReference>
<gene>
    <name evidence="11" type="ORF">PAC_02194</name>
</gene>
<dbReference type="PROSITE" id="PS00216">
    <property type="entry name" value="SUGAR_TRANSPORT_1"/>
    <property type="match status" value="1"/>
</dbReference>
<feature type="chain" id="PRO_5012250750" evidence="9">
    <location>
        <begin position="26"/>
        <end position="494"/>
    </location>
</feature>
<feature type="transmembrane region" description="Helical" evidence="8">
    <location>
        <begin position="302"/>
        <end position="323"/>
    </location>
</feature>
<dbReference type="InterPro" id="IPR005829">
    <property type="entry name" value="Sugar_transporter_CS"/>
</dbReference>
<dbReference type="Gene3D" id="1.20.1250.20">
    <property type="entry name" value="MFS general substrate transporter like domains"/>
    <property type="match status" value="1"/>
</dbReference>
<evidence type="ECO:0000256" key="7">
    <source>
        <dbReference type="RuleBase" id="RU003346"/>
    </source>
</evidence>
<evidence type="ECO:0000256" key="6">
    <source>
        <dbReference type="ARBA" id="ARBA00023136"/>
    </source>
</evidence>
<evidence type="ECO:0000313" key="12">
    <source>
        <dbReference type="Proteomes" id="UP000184330"/>
    </source>
</evidence>
<keyword evidence="6 8" id="KW-0472">Membrane</keyword>
<feature type="transmembrane region" description="Helical" evidence="8">
    <location>
        <begin position="53"/>
        <end position="72"/>
    </location>
</feature>
<dbReference type="InterPro" id="IPR050360">
    <property type="entry name" value="MFS_Sugar_Transporters"/>
</dbReference>
<feature type="transmembrane region" description="Helical" evidence="8">
    <location>
        <begin position="264"/>
        <end position="282"/>
    </location>
</feature>
<evidence type="ECO:0000259" key="10">
    <source>
        <dbReference type="PROSITE" id="PS50850"/>
    </source>
</evidence>
<dbReference type="FunFam" id="1.20.1250.20:FF:000134">
    <property type="entry name" value="MFS sugar transporter protein"/>
    <property type="match status" value="1"/>
</dbReference>
<dbReference type="OrthoDB" id="4540492at2759"/>
<accession>A0A1L7WHS6</accession>